<protein>
    <submittedName>
        <fullName evidence="2">Uncharacterized protein</fullName>
    </submittedName>
</protein>
<dbReference type="SUPFAM" id="SSF51126">
    <property type="entry name" value="Pectin lyase-like"/>
    <property type="match status" value="1"/>
</dbReference>
<evidence type="ECO:0000256" key="1">
    <source>
        <dbReference type="SAM" id="SignalP"/>
    </source>
</evidence>
<gene>
    <name evidence="2" type="ORF">SAMN05216463_1363</name>
</gene>
<dbReference type="AlphaFoldDB" id="A0A1M6YZF3"/>
<accession>A0A1M6YZF3</accession>
<keyword evidence="1" id="KW-0732">Signal</keyword>
<reference evidence="2 3" key="1">
    <citation type="submission" date="2016-11" db="EMBL/GenBank/DDBJ databases">
        <authorList>
            <person name="Jaros S."/>
            <person name="Januszkiewicz K."/>
            <person name="Wedrychowicz H."/>
        </authorList>
    </citation>
    <scope>NUCLEOTIDE SEQUENCE [LARGE SCALE GENOMIC DNA]</scope>
    <source>
        <strain evidence="2 3">KHT3</strain>
    </source>
</reference>
<organism evidence="2 3">
    <name type="scientific">Xylanibacter ruminicola</name>
    <name type="common">Prevotella ruminicola</name>
    <dbReference type="NCBI Taxonomy" id="839"/>
    <lineage>
        <taxon>Bacteria</taxon>
        <taxon>Pseudomonadati</taxon>
        <taxon>Bacteroidota</taxon>
        <taxon>Bacteroidia</taxon>
        <taxon>Bacteroidales</taxon>
        <taxon>Prevotellaceae</taxon>
        <taxon>Xylanibacter</taxon>
    </lineage>
</organism>
<proteinExistence type="predicted"/>
<dbReference type="Proteomes" id="UP000184130">
    <property type="component" value="Unassembled WGS sequence"/>
</dbReference>
<sequence length="338" mass="37255">MKKIIITSILSSLICVASFGQSTMFRTILSHNGQLTQYDLNNWTAALDDAVDGDTVYFTPGTFPGDITITKKIALIGAGVCESQAWYHSQEDLQDALGGSGTPITNSTNLSGSNIYIELDGEPTLTATMLEGLNIHNTVTISKTVTNLKIKRCQIGTVRTNVDDVSDESAKPKNLLLESCYIHYLRAGNFDTPNIYNCYFTEVSLYSQPFCFTNCSIDVTYNSVGCNYINCLLLNDYYTGINTFLNCIYSNDLNNGSTYTDCWTYSSDWNPYTRPWQLSKTYLSEHNYIGNDGTVVGPLGGQAPFTFIPSQPYVSASTVAYDASTKKLNVNITVKKGK</sequence>
<dbReference type="EMBL" id="FRBD01000036">
    <property type="protein sequence ID" value="SHL23628.1"/>
    <property type="molecule type" value="Genomic_DNA"/>
</dbReference>
<dbReference type="OrthoDB" id="1085134at2"/>
<dbReference type="InterPro" id="IPR011050">
    <property type="entry name" value="Pectin_lyase_fold/virulence"/>
</dbReference>
<feature type="signal peptide" evidence="1">
    <location>
        <begin position="1"/>
        <end position="17"/>
    </location>
</feature>
<evidence type="ECO:0000313" key="3">
    <source>
        <dbReference type="Proteomes" id="UP000184130"/>
    </source>
</evidence>
<evidence type="ECO:0000313" key="2">
    <source>
        <dbReference type="EMBL" id="SHL23628.1"/>
    </source>
</evidence>
<feature type="chain" id="PRO_5012070767" evidence="1">
    <location>
        <begin position="18"/>
        <end position="338"/>
    </location>
</feature>
<dbReference type="RefSeq" id="WP_073211633.1">
    <property type="nucleotide sequence ID" value="NZ_FRBD01000036.1"/>
</dbReference>
<name>A0A1M6YZF3_XYLRU</name>